<evidence type="ECO:0000256" key="2">
    <source>
        <dbReference type="ARBA" id="ARBA00023015"/>
    </source>
</evidence>
<evidence type="ECO:0000313" key="10">
    <source>
        <dbReference type="Proteomes" id="UP001374579"/>
    </source>
</evidence>
<dbReference type="PANTHER" id="PTHR11267">
    <property type="entry name" value="T-BOX PROTEIN-RELATED"/>
    <property type="match status" value="1"/>
</dbReference>
<dbReference type="InterPro" id="IPR001699">
    <property type="entry name" value="TF_T-box"/>
</dbReference>
<keyword evidence="4" id="KW-0804">Transcription</keyword>
<feature type="compositionally biased region" description="Low complexity" evidence="7">
    <location>
        <begin position="395"/>
        <end position="410"/>
    </location>
</feature>
<dbReference type="EMBL" id="JBAMIC010004070">
    <property type="protein sequence ID" value="KAK7087861.1"/>
    <property type="molecule type" value="Genomic_DNA"/>
</dbReference>
<feature type="region of interest" description="Disordered" evidence="7">
    <location>
        <begin position="255"/>
        <end position="469"/>
    </location>
</feature>
<comment type="subcellular location">
    <subcellularLocation>
        <location evidence="1 6">Nucleus</location>
    </subcellularLocation>
</comment>
<feature type="compositionally biased region" description="Basic and acidic residues" evidence="7">
    <location>
        <begin position="354"/>
        <end position="363"/>
    </location>
</feature>
<dbReference type="AlphaFoldDB" id="A0AAN9AJ93"/>
<dbReference type="GO" id="GO:0001708">
    <property type="term" value="P:cell fate specification"/>
    <property type="evidence" value="ECO:0007669"/>
    <property type="project" value="TreeGrafter"/>
</dbReference>
<dbReference type="Proteomes" id="UP001374579">
    <property type="component" value="Unassembled WGS sequence"/>
</dbReference>
<evidence type="ECO:0000256" key="1">
    <source>
        <dbReference type="ARBA" id="ARBA00004123"/>
    </source>
</evidence>
<feature type="compositionally biased region" description="Low complexity" evidence="7">
    <location>
        <begin position="431"/>
        <end position="446"/>
    </location>
</feature>
<dbReference type="GO" id="GO:0045893">
    <property type="term" value="P:positive regulation of DNA-templated transcription"/>
    <property type="evidence" value="ECO:0007669"/>
    <property type="project" value="InterPro"/>
</dbReference>
<dbReference type="InterPro" id="IPR036960">
    <property type="entry name" value="T-box_sf"/>
</dbReference>
<organism evidence="9 10">
    <name type="scientific">Littorina saxatilis</name>
    <dbReference type="NCBI Taxonomy" id="31220"/>
    <lineage>
        <taxon>Eukaryota</taxon>
        <taxon>Metazoa</taxon>
        <taxon>Spiralia</taxon>
        <taxon>Lophotrochozoa</taxon>
        <taxon>Mollusca</taxon>
        <taxon>Gastropoda</taxon>
        <taxon>Caenogastropoda</taxon>
        <taxon>Littorinimorpha</taxon>
        <taxon>Littorinoidea</taxon>
        <taxon>Littorinidae</taxon>
        <taxon>Littorina</taxon>
    </lineage>
</organism>
<feature type="compositionally biased region" description="Basic and acidic residues" evidence="7">
    <location>
        <begin position="328"/>
        <end position="345"/>
    </location>
</feature>
<dbReference type="SMART" id="SM00425">
    <property type="entry name" value="TBOX"/>
    <property type="match status" value="1"/>
</dbReference>
<dbReference type="Pfam" id="PF00907">
    <property type="entry name" value="T-box"/>
    <property type="match status" value="1"/>
</dbReference>
<dbReference type="InterPro" id="IPR046360">
    <property type="entry name" value="T-box_DNA-bd"/>
</dbReference>
<dbReference type="CDD" id="cd20188">
    <property type="entry name" value="T-box_TBX2_3-like"/>
    <property type="match status" value="1"/>
</dbReference>
<dbReference type="InterPro" id="IPR018186">
    <property type="entry name" value="TF_T-box_CS"/>
</dbReference>
<feature type="region of interest" description="Disordered" evidence="7">
    <location>
        <begin position="582"/>
        <end position="634"/>
    </location>
</feature>
<feature type="compositionally biased region" description="Acidic residues" evidence="7">
    <location>
        <begin position="296"/>
        <end position="314"/>
    </location>
</feature>
<dbReference type="GO" id="GO:0000981">
    <property type="term" value="F:DNA-binding transcription factor activity, RNA polymerase II-specific"/>
    <property type="evidence" value="ECO:0007669"/>
    <property type="project" value="TreeGrafter"/>
</dbReference>
<reference evidence="9 10" key="1">
    <citation type="submission" date="2024-02" db="EMBL/GenBank/DDBJ databases">
        <title>Chromosome-scale genome assembly of the rough periwinkle Littorina saxatilis.</title>
        <authorList>
            <person name="De Jode A."/>
            <person name="Faria R."/>
            <person name="Formenti G."/>
            <person name="Sims Y."/>
            <person name="Smith T.P."/>
            <person name="Tracey A."/>
            <person name="Wood J.M.D."/>
            <person name="Zagrodzka Z.B."/>
            <person name="Johannesson K."/>
            <person name="Butlin R.K."/>
            <person name="Leder E.H."/>
        </authorList>
    </citation>
    <scope>NUCLEOTIDE SEQUENCE [LARGE SCALE GENOMIC DNA]</scope>
    <source>
        <strain evidence="9">Snail1</strain>
        <tissue evidence="9">Muscle</tissue>
    </source>
</reference>
<accession>A0AAN9AJ93</accession>
<dbReference type="InterPro" id="IPR008967">
    <property type="entry name" value="p53-like_TF_DNA-bd_sf"/>
</dbReference>
<dbReference type="Gene3D" id="2.60.40.820">
    <property type="entry name" value="Transcription factor, T-box"/>
    <property type="match status" value="1"/>
</dbReference>
<evidence type="ECO:0000256" key="7">
    <source>
        <dbReference type="SAM" id="MobiDB-lite"/>
    </source>
</evidence>
<dbReference type="GO" id="GO:0000785">
    <property type="term" value="C:chromatin"/>
    <property type="evidence" value="ECO:0007669"/>
    <property type="project" value="TreeGrafter"/>
</dbReference>
<comment type="caution">
    <text evidence="6">Lacks conserved residue(s) required for the propagation of feature annotation.</text>
</comment>
<dbReference type="PRINTS" id="PR00937">
    <property type="entry name" value="TBOX"/>
</dbReference>
<keyword evidence="10" id="KW-1185">Reference proteome</keyword>
<name>A0AAN9AJ93_9CAEN</name>
<evidence type="ECO:0000256" key="3">
    <source>
        <dbReference type="ARBA" id="ARBA00023125"/>
    </source>
</evidence>
<dbReference type="PROSITE" id="PS50252">
    <property type="entry name" value="TBOX_3"/>
    <property type="match status" value="1"/>
</dbReference>
<proteinExistence type="predicted"/>
<feature type="compositionally biased region" description="Low complexity" evidence="7">
    <location>
        <begin position="456"/>
        <end position="467"/>
    </location>
</feature>
<evidence type="ECO:0000256" key="6">
    <source>
        <dbReference type="PROSITE-ProRule" id="PRU00201"/>
    </source>
</evidence>
<dbReference type="GO" id="GO:0000978">
    <property type="term" value="F:RNA polymerase II cis-regulatory region sequence-specific DNA binding"/>
    <property type="evidence" value="ECO:0007669"/>
    <property type="project" value="InterPro"/>
</dbReference>
<keyword evidence="3 6" id="KW-0238">DNA-binding</keyword>
<evidence type="ECO:0000259" key="8">
    <source>
        <dbReference type="PROSITE" id="PS50252"/>
    </source>
</evidence>
<protein>
    <recommendedName>
        <fullName evidence="8">T-box domain-containing protein</fullName>
    </recommendedName>
</protein>
<dbReference type="GO" id="GO:0005634">
    <property type="term" value="C:nucleus"/>
    <property type="evidence" value="ECO:0007669"/>
    <property type="project" value="UniProtKB-SubCell"/>
</dbReference>
<evidence type="ECO:0000256" key="4">
    <source>
        <dbReference type="ARBA" id="ARBA00023163"/>
    </source>
</evidence>
<feature type="compositionally biased region" description="Basic and acidic residues" evidence="7">
    <location>
        <begin position="383"/>
        <end position="394"/>
    </location>
</feature>
<comment type="caution">
    <text evidence="9">The sequence shown here is derived from an EMBL/GenBank/DDBJ whole genome shotgun (WGS) entry which is preliminary data.</text>
</comment>
<feature type="compositionally biased region" description="Low complexity" evidence="7">
    <location>
        <begin position="700"/>
        <end position="715"/>
    </location>
</feature>
<evidence type="ECO:0000256" key="5">
    <source>
        <dbReference type="ARBA" id="ARBA00023242"/>
    </source>
</evidence>
<keyword evidence="5 6" id="KW-0539">Nucleus</keyword>
<feature type="compositionally biased region" description="Basic and acidic residues" evidence="7">
    <location>
        <begin position="283"/>
        <end position="295"/>
    </location>
</feature>
<feature type="compositionally biased region" description="Basic residues" evidence="7">
    <location>
        <begin position="594"/>
        <end position="606"/>
    </location>
</feature>
<dbReference type="PANTHER" id="PTHR11267:SF181">
    <property type="entry name" value="OPTOMOTOR-BLIND PROTEIN"/>
    <property type="match status" value="1"/>
</dbReference>
<sequence length="761" mass="83401">MAFSPFNSISTMDFIMAGQQAYFPQMPFSHMKLQQSLMAGAGGIFPRDLLPQPDPYTMLRMGIQPPPMDPGVDPDVKDDPGADLEGKQLWTQFHKIGTEMVITKSGRRIFPAIKLRLKGLDKKSKYILMLDIVPMDDSRYKFHNGKWTVAGKADPEMPKRLYVHPDSPATGEQWEQKIVSFHKLKLTNNISDKNGYNILNSMHKYQPRFHIFRCSDFLRLPYSPHRTIVFEETSFIAVTAYQNEKITQLKIDNNPFAKGFRENGGGRREKRRTNMNGMSGGESGHEDGESIHEDDTYTDNDDDEEEINVDDADDDVIRQDNVIAKTDSQSKREAVHASDSERERTVSPSEAMEEEKHRTEVIHKTPLRVPTVCRSHDIVSPPPRERSPERREHPSSSSSSSSPSSSFSPSHRLHSQHPPHHHQRHHSPDFSLASSRRSPASQAAPSTFSPSKSVFSAASLASPSGPSRKSVDFSAVALARPHVAEPVSPSQEAVKENSKPDLYEKENRFLLEQRKCSKDPQSPPNVTVGRPVAHPLYPVSVCHPNALFPVSSAGVAYPSLPSLFVNTTAALSQLHHVSAAAAAAAAAQAQQQQHHPHHPHHHHHRSPTSSLPPNFPVPPGHHHHPHHDLLGTHSHLSLPPHLAFLRAGAAGHPAHGPLFASRLPHAAHGRYHPYALAPVTPEAHVPSSLGLLPGSPRTASPPGSVASSASSAGSPNRHRALSPTVGVIKPIPTRGGEQHGQPKLSPPSPAMSSSSDGKVAA</sequence>
<feature type="compositionally biased region" description="Basic residues" evidence="7">
    <location>
        <begin position="411"/>
        <end position="425"/>
    </location>
</feature>
<dbReference type="PROSITE" id="PS01283">
    <property type="entry name" value="TBOX_1"/>
    <property type="match status" value="1"/>
</dbReference>
<feature type="compositionally biased region" description="Low complexity" evidence="7">
    <location>
        <begin position="582"/>
        <end position="593"/>
    </location>
</feature>
<dbReference type="SUPFAM" id="SSF49417">
    <property type="entry name" value="p53-like transcription factors"/>
    <property type="match status" value="1"/>
</dbReference>
<gene>
    <name evidence="9" type="ORF">V1264_021860</name>
</gene>
<dbReference type="FunFam" id="2.60.40.820:FF:000016">
    <property type="entry name" value="T-box transcription factor TBX2-A"/>
    <property type="match status" value="1"/>
</dbReference>
<evidence type="ECO:0000313" key="9">
    <source>
        <dbReference type="EMBL" id="KAK7087861.1"/>
    </source>
</evidence>
<feature type="region of interest" description="Disordered" evidence="7">
    <location>
        <begin position="687"/>
        <end position="761"/>
    </location>
</feature>
<feature type="domain" description="T-box" evidence="8">
    <location>
        <begin position="84"/>
        <end position="262"/>
    </location>
</feature>
<keyword evidence="2" id="KW-0805">Transcription regulation</keyword>